<feature type="binding site" evidence="1">
    <location>
        <position position="62"/>
    </location>
    <ligand>
        <name>ATP</name>
        <dbReference type="ChEBI" id="CHEBI:30616"/>
    </ligand>
</feature>
<organism evidence="3 4">
    <name type="scientific">Cetraspora pellucida</name>
    <dbReference type="NCBI Taxonomy" id="1433469"/>
    <lineage>
        <taxon>Eukaryota</taxon>
        <taxon>Fungi</taxon>
        <taxon>Fungi incertae sedis</taxon>
        <taxon>Mucoromycota</taxon>
        <taxon>Glomeromycotina</taxon>
        <taxon>Glomeromycetes</taxon>
        <taxon>Diversisporales</taxon>
        <taxon>Gigasporaceae</taxon>
        <taxon>Cetraspora</taxon>
    </lineage>
</organism>
<accession>A0A9N9K3Y3</accession>
<protein>
    <submittedName>
        <fullName evidence="3">744_t:CDS:1</fullName>
    </submittedName>
</protein>
<dbReference type="GO" id="GO:0004672">
    <property type="term" value="F:protein kinase activity"/>
    <property type="evidence" value="ECO:0007669"/>
    <property type="project" value="InterPro"/>
</dbReference>
<sequence length="77" mass="9160">LAIEWYLESTAAGHECQRHNHFRWIEYNDFRNIEEVGKGGFSVVYKTSYKTYFGMDEEVAIKIIKDSHNNKKLFLNE</sequence>
<name>A0A9N9K3Y3_9GLOM</name>
<dbReference type="SUPFAM" id="SSF56112">
    <property type="entry name" value="Protein kinase-like (PK-like)"/>
    <property type="match status" value="1"/>
</dbReference>
<evidence type="ECO:0000256" key="1">
    <source>
        <dbReference type="PROSITE-ProRule" id="PRU10141"/>
    </source>
</evidence>
<dbReference type="PROSITE" id="PS50011">
    <property type="entry name" value="PROTEIN_KINASE_DOM"/>
    <property type="match status" value="1"/>
</dbReference>
<reference evidence="3" key="1">
    <citation type="submission" date="2021-06" db="EMBL/GenBank/DDBJ databases">
        <authorList>
            <person name="Kallberg Y."/>
            <person name="Tangrot J."/>
            <person name="Rosling A."/>
        </authorList>
    </citation>
    <scope>NUCLEOTIDE SEQUENCE</scope>
    <source>
        <strain evidence="3">FL966</strain>
    </source>
</reference>
<proteinExistence type="predicted"/>
<dbReference type="PROSITE" id="PS00107">
    <property type="entry name" value="PROTEIN_KINASE_ATP"/>
    <property type="match status" value="1"/>
</dbReference>
<dbReference type="Proteomes" id="UP000789759">
    <property type="component" value="Unassembled WGS sequence"/>
</dbReference>
<feature type="non-terminal residue" evidence="3">
    <location>
        <position position="1"/>
    </location>
</feature>
<dbReference type="InterPro" id="IPR011009">
    <property type="entry name" value="Kinase-like_dom_sf"/>
</dbReference>
<dbReference type="InterPro" id="IPR017441">
    <property type="entry name" value="Protein_kinase_ATP_BS"/>
</dbReference>
<dbReference type="OrthoDB" id="2411566at2759"/>
<dbReference type="GO" id="GO:0005524">
    <property type="term" value="F:ATP binding"/>
    <property type="evidence" value="ECO:0007669"/>
    <property type="project" value="UniProtKB-UniRule"/>
</dbReference>
<keyword evidence="1" id="KW-0067">ATP-binding</keyword>
<dbReference type="AlphaFoldDB" id="A0A9N9K3Y3"/>
<evidence type="ECO:0000259" key="2">
    <source>
        <dbReference type="PROSITE" id="PS50011"/>
    </source>
</evidence>
<dbReference type="Gene3D" id="3.30.200.20">
    <property type="entry name" value="Phosphorylase Kinase, domain 1"/>
    <property type="match status" value="1"/>
</dbReference>
<comment type="caution">
    <text evidence="3">The sequence shown here is derived from an EMBL/GenBank/DDBJ whole genome shotgun (WGS) entry which is preliminary data.</text>
</comment>
<dbReference type="EMBL" id="CAJVQA010037671">
    <property type="protein sequence ID" value="CAG8810120.1"/>
    <property type="molecule type" value="Genomic_DNA"/>
</dbReference>
<feature type="non-terminal residue" evidence="3">
    <location>
        <position position="77"/>
    </location>
</feature>
<keyword evidence="1" id="KW-0547">Nucleotide-binding</keyword>
<keyword evidence="4" id="KW-1185">Reference proteome</keyword>
<dbReference type="InterPro" id="IPR000719">
    <property type="entry name" value="Prot_kinase_dom"/>
</dbReference>
<evidence type="ECO:0000313" key="3">
    <source>
        <dbReference type="EMBL" id="CAG8810120.1"/>
    </source>
</evidence>
<feature type="domain" description="Protein kinase" evidence="2">
    <location>
        <begin position="30"/>
        <end position="77"/>
    </location>
</feature>
<gene>
    <name evidence="3" type="ORF">CPELLU_LOCUS18547</name>
</gene>
<evidence type="ECO:0000313" key="4">
    <source>
        <dbReference type="Proteomes" id="UP000789759"/>
    </source>
</evidence>